<dbReference type="InterPro" id="IPR017978">
    <property type="entry name" value="GPCR_3_C"/>
</dbReference>
<keyword evidence="11" id="KW-1185">Reference proteome</keyword>
<feature type="transmembrane region" description="Helical" evidence="7">
    <location>
        <begin position="772"/>
        <end position="793"/>
    </location>
</feature>
<evidence type="ECO:0000256" key="3">
    <source>
        <dbReference type="ARBA" id="ARBA00022989"/>
    </source>
</evidence>
<feature type="region of interest" description="Disordered" evidence="6">
    <location>
        <begin position="876"/>
        <end position="928"/>
    </location>
</feature>
<feature type="domain" description="G-protein coupled receptors family 3 profile" evidence="9">
    <location>
        <begin position="606"/>
        <end position="865"/>
    </location>
</feature>
<evidence type="ECO:0000256" key="4">
    <source>
        <dbReference type="ARBA" id="ARBA00023136"/>
    </source>
</evidence>
<dbReference type="GO" id="GO:0016020">
    <property type="term" value="C:membrane"/>
    <property type="evidence" value="ECO:0007669"/>
    <property type="project" value="UniProtKB-SubCell"/>
</dbReference>
<keyword evidence="2 7" id="KW-0812">Transmembrane</keyword>
<proteinExistence type="predicted"/>
<keyword evidence="8" id="KW-0732">Signal</keyword>
<evidence type="ECO:0000313" key="11">
    <source>
        <dbReference type="Proteomes" id="UP001153069"/>
    </source>
</evidence>
<feature type="signal peptide" evidence="8">
    <location>
        <begin position="1"/>
        <end position="33"/>
    </location>
</feature>
<feature type="transmembrane region" description="Helical" evidence="7">
    <location>
        <begin position="609"/>
        <end position="630"/>
    </location>
</feature>
<accession>A0A9N8H0J2</accession>
<evidence type="ECO:0000313" key="10">
    <source>
        <dbReference type="EMBL" id="CAB9496241.1"/>
    </source>
</evidence>
<evidence type="ECO:0000256" key="6">
    <source>
        <dbReference type="SAM" id="MobiDB-lite"/>
    </source>
</evidence>
<feature type="transmembrane region" description="Helical" evidence="7">
    <location>
        <begin position="716"/>
        <end position="737"/>
    </location>
</feature>
<evidence type="ECO:0000259" key="9">
    <source>
        <dbReference type="PROSITE" id="PS50259"/>
    </source>
</evidence>
<dbReference type="PROSITE" id="PS50259">
    <property type="entry name" value="G_PROTEIN_RECEP_F3_4"/>
    <property type="match status" value="1"/>
</dbReference>
<keyword evidence="10" id="KW-0675">Receptor</keyword>
<keyword evidence="4 7" id="KW-0472">Membrane</keyword>
<evidence type="ECO:0000256" key="2">
    <source>
        <dbReference type="ARBA" id="ARBA00022692"/>
    </source>
</evidence>
<evidence type="ECO:0000256" key="8">
    <source>
        <dbReference type="SAM" id="SignalP"/>
    </source>
</evidence>
<keyword evidence="3 7" id="KW-1133">Transmembrane helix</keyword>
<dbReference type="OrthoDB" id="46290at2759"/>
<organism evidence="10 11">
    <name type="scientific">Seminavis robusta</name>
    <dbReference type="NCBI Taxonomy" id="568900"/>
    <lineage>
        <taxon>Eukaryota</taxon>
        <taxon>Sar</taxon>
        <taxon>Stramenopiles</taxon>
        <taxon>Ochrophyta</taxon>
        <taxon>Bacillariophyta</taxon>
        <taxon>Bacillariophyceae</taxon>
        <taxon>Bacillariophycidae</taxon>
        <taxon>Naviculales</taxon>
        <taxon>Naviculaceae</taxon>
        <taxon>Seminavis</taxon>
    </lineage>
</organism>
<feature type="transmembrane region" description="Helical" evidence="7">
    <location>
        <begin position="673"/>
        <end position="695"/>
    </location>
</feature>
<name>A0A9N8H0J2_9STRA</name>
<dbReference type="AlphaFoldDB" id="A0A9N8H0J2"/>
<evidence type="ECO:0000256" key="5">
    <source>
        <dbReference type="ARBA" id="ARBA00023180"/>
    </source>
</evidence>
<keyword evidence="5" id="KW-0325">Glycoprotein</keyword>
<feature type="transmembrane region" description="Helical" evidence="7">
    <location>
        <begin position="642"/>
        <end position="661"/>
    </location>
</feature>
<comment type="caution">
    <text evidence="10">The sequence shown here is derived from an EMBL/GenBank/DDBJ whole genome shotgun (WGS) entry which is preliminary data.</text>
</comment>
<dbReference type="GO" id="GO:0004930">
    <property type="term" value="F:G protein-coupled receptor activity"/>
    <property type="evidence" value="ECO:0007669"/>
    <property type="project" value="InterPro"/>
</dbReference>
<dbReference type="PANTHER" id="PTHR24060">
    <property type="entry name" value="METABOTROPIC GLUTAMATE RECEPTOR"/>
    <property type="match status" value="1"/>
</dbReference>
<feature type="transmembrane region" description="Helical" evidence="7">
    <location>
        <begin position="805"/>
        <end position="829"/>
    </location>
</feature>
<reference evidence="10" key="1">
    <citation type="submission" date="2020-06" db="EMBL/GenBank/DDBJ databases">
        <authorList>
            <consortium name="Plant Systems Biology data submission"/>
        </authorList>
    </citation>
    <scope>NUCLEOTIDE SEQUENCE</scope>
    <source>
        <strain evidence="10">D6</strain>
    </source>
</reference>
<evidence type="ECO:0000256" key="7">
    <source>
        <dbReference type="SAM" id="Phobius"/>
    </source>
</evidence>
<sequence>MMLMLFPSSLSVLSWQCVLLVLVLVLVPEHVLVAVGALSCPTGTGSENGTSTSSTGSDFCGSLLYPGSKCVNGFCSNPFEQGCLYTLLNSPEQVLNAYGLKSQSNQFSALLKKIRSQKRICNSQDPPDAEKNGVCANYTNHPNYSFLVDAYTEVRIHGQNWASSVANAWMLQMILSEILMVPVSLETGGYDLTVDFYDPQNTLQFVPDVDHWETLTTAADAPNGDCQQVQQQGSQQKATNKNQKYWLSCAHVIPEYWDNEGSGQNTTHGVDQMQDMGIIERTQPLGAVGYRGLYVTKFTAVEEPSITSYLGLTGEQTREKLADLFKYPTTWKDYCEFVSNNSCTEPDHTAQRPPRDQGEGERYHVKGLYKGYFRTLTSNNCTTNPTTCTGHVADVPCLSTLGPSLLAPWIYHLNIPLTSQQYTYPQRLELWDAANATKSHFLTIDSAPDGASAKYASTETELLRITFPNPTLECRQSRENYTQFFTCHSDNPLDVFGKPEGACDYFPYSLQMLLATSLRSSSKPSNQPAAVHSPAFDAIRDYRMSHLQMGEILKAWVDRDIDSTGFDPRLATCKFFYSHLDEIIEHVIPPSYPRVLQDYVVYQGALDKAALTIGGFATLMTIVTSIFVFMRRESTVMKHAQVDFLFILLLGLLLVSCASIVNALEPSNGSCVASVWLLELGYTLELVPLIVKVTAINRLLSAAKKMKRVQIKRANLFAVVIGFATFTIIGMTVWTIVDPPKPRTDFTLEDQVNDQGETLVAYSRHCSSESDYWLYTAMLFHFMLLMWAAVLAFQTRRTPQRFRESTVLAAVIYSQCAFVAFRVVLLALASSTVSPVINSGLVSIATALDSLVTLCIYFIPKLFFFQKATSEGSSATAPKVYQWPPSSPPTLPSNTNGYVSSDNESAGGEHNHNNLSNHKGYQPKQEHRRDYELLQEEKSIATRLIADLQTEKESMRREMKTLSDENEALNGRVEELEEEVALLSNTSSRNKDVEETPPDEDIEGAEIREEEFFSTTNGSLASSLFDDHMYV</sequence>
<dbReference type="Proteomes" id="UP001153069">
    <property type="component" value="Unassembled WGS sequence"/>
</dbReference>
<dbReference type="Pfam" id="PF00003">
    <property type="entry name" value="7tm_3"/>
    <property type="match status" value="1"/>
</dbReference>
<protein>
    <submittedName>
        <fullName evidence="10">Metabotropic glutamate receptor-like protein</fullName>
    </submittedName>
</protein>
<evidence type="ECO:0000256" key="1">
    <source>
        <dbReference type="ARBA" id="ARBA00004141"/>
    </source>
</evidence>
<feature type="transmembrane region" description="Helical" evidence="7">
    <location>
        <begin position="841"/>
        <end position="859"/>
    </location>
</feature>
<dbReference type="EMBL" id="CAICTM010000003">
    <property type="protein sequence ID" value="CAB9496241.1"/>
    <property type="molecule type" value="Genomic_DNA"/>
</dbReference>
<gene>
    <name evidence="10" type="ORF">SEMRO_3_G002160.1</name>
</gene>
<comment type="subcellular location">
    <subcellularLocation>
        <location evidence="1">Membrane</location>
        <topology evidence="1">Multi-pass membrane protein</topology>
    </subcellularLocation>
</comment>
<feature type="chain" id="PRO_5040142714" evidence="8">
    <location>
        <begin position="34"/>
        <end position="1031"/>
    </location>
</feature>
<dbReference type="InterPro" id="IPR050726">
    <property type="entry name" value="mGluR"/>
</dbReference>